<evidence type="ECO:0000259" key="1">
    <source>
        <dbReference type="Pfam" id="PF01764"/>
    </source>
</evidence>
<protein>
    <submittedName>
        <fullName evidence="2">Lipase family protein</fullName>
    </submittedName>
</protein>
<proteinExistence type="predicted"/>
<accession>Q1YSP4</accession>
<evidence type="ECO:0000313" key="3">
    <source>
        <dbReference type="Proteomes" id="UP000005555"/>
    </source>
</evidence>
<dbReference type="AlphaFoldDB" id="Q1YSP4"/>
<dbReference type="Pfam" id="PF01764">
    <property type="entry name" value="Lipase_3"/>
    <property type="match status" value="1"/>
</dbReference>
<dbReference type="STRING" id="314287.GB2207_11113"/>
<dbReference type="Gene3D" id="3.40.50.1820">
    <property type="entry name" value="alpha/beta hydrolase"/>
    <property type="match status" value="1"/>
</dbReference>
<gene>
    <name evidence="2" type="ORF">GB2207_11113</name>
</gene>
<reference evidence="2 3" key="1">
    <citation type="submission" date="2006-03" db="EMBL/GenBank/DDBJ databases">
        <authorList>
            <person name="Giovannoni S.J."/>
            <person name="Cho J.-C."/>
            <person name="Ferriera S."/>
            <person name="Johnson J."/>
            <person name="Kravitz S."/>
            <person name="Halpern A."/>
            <person name="Remington K."/>
            <person name="Beeson K."/>
            <person name="Tran B."/>
            <person name="Rogers Y.-H."/>
            <person name="Friedman R."/>
            <person name="Venter J.C."/>
        </authorList>
    </citation>
    <scope>NUCLEOTIDE SEQUENCE [LARGE SCALE GENOMIC DNA]</scope>
    <source>
        <strain evidence="2 3">HTCC2207</strain>
    </source>
</reference>
<dbReference type="InterPro" id="IPR029058">
    <property type="entry name" value="AB_hydrolase_fold"/>
</dbReference>
<dbReference type="SUPFAM" id="SSF53474">
    <property type="entry name" value="alpha/beta-Hydrolases"/>
    <property type="match status" value="1"/>
</dbReference>
<dbReference type="HOGENOM" id="CLU_032957_4_2_6"/>
<sequence length="293" mass="31989">MTTVLAQSQSDIDEIGSLLNKKLPAYRKAYSDRTSWLMSCIAELSYLRFNPLFPDDSQRDYFLKAIKKLTGQNSKSALTKLIDLVGYDHEKETADLAANLTLLSLELVETFDSKDTQAVIVANSDFAVLAFRGTEASSIRDIRADARAIAVACPSGGNIHSGFNNAYHEVALNIQNRLDRDDLKDLPLYITGHSLGGALATVAAKKMTHPLGGIAACYTFGSPRVSDEHWITDIKAPIYRLVNAADCVTMLPPGDEIITVVGWHSGFPIKVNQLEPSRSTRLAVICMPVICAT</sequence>
<dbReference type="InterPro" id="IPR002921">
    <property type="entry name" value="Fungal_lipase-type"/>
</dbReference>
<dbReference type="PANTHER" id="PTHR45856">
    <property type="entry name" value="ALPHA/BETA-HYDROLASES SUPERFAMILY PROTEIN"/>
    <property type="match status" value="1"/>
</dbReference>
<organism evidence="2 3">
    <name type="scientific">gamma proteobacterium HTCC2207</name>
    <dbReference type="NCBI Taxonomy" id="314287"/>
    <lineage>
        <taxon>Bacteria</taxon>
        <taxon>Pseudomonadati</taxon>
        <taxon>Pseudomonadota</taxon>
        <taxon>Gammaproteobacteria</taxon>
        <taxon>Cellvibrionales</taxon>
        <taxon>Porticoccaceae</taxon>
        <taxon>SAR92 clade</taxon>
    </lineage>
</organism>
<evidence type="ECO:0000313" key="2">
    <source>
        <dbReference type="EMBL" id="EAS47162.1"/>
    </source>
</evidence>
<dbReference type="eggNOG" id="COG3675">
    <property type="taxonomic scope" value="Bacteria"/>
</dbReference>
<name>Q1YSP4_9GAMM</name>
<dbReference type="CDD" id="cd00519">
    <property type="entry name" value="Lipase_3"/>
    <property type="match status" value="1"/>
</dbReference>
<dbReference type="EMBL" id="AAPI01000003">
    <property type="protein sequence ID" value="EAS47162.1"/>
    <property type="molecule type" value="Genomic_DNA"/>
</dbReference>
<dbReference type="Proteomes" id="UP000005555">
    <property type="component" value="Unassembled WGS sequence"/>
</dbReference>
<dbReference type="GO" id="GO:0006629">
    <property type="term" value="P:lipid metabolic process"/>
    <property type="evidence" value="ECO:0007669"/>
    <property type="project" value="InterPro"/>
</dbReference>
<dbReference type="InterPro" id="IPR051218">
    <property type="entry name" value="Sec_MonoDiacylglyc_Lipase"/>
</dbReference>
<keyword evidence="3" id="KW-1185">Reference proteome</keyword>
<feature type="domain" description="Fungal lipase-type" evidence="1">
    <location>
        <begin position="128"/>
        <end position="253"/>
    </location>
</feature>
<dbReference type="ESTHER" id="9gamm-q1ysp4">
    <property type="family name" value="Lipase_3"/>
</dbReference>
<comment type="caution">
    <text evidence="2">The sequence shown here is derived from an EMBL/GenBank/DDBJ whole genome shotgun (WGS) entry which is preliminary data.</text>
</comment>
<dbReference type="PANTHER" id="PTHR45856:SF24">
    <property type="entry name" value="FUNGAL LIPASE-LIKE DOMAIN-CONTAINING PROTEIN"/>
    <property type="match status" value="1"/>
</dbReference>